<accession>C4Z5H0</accession>
<evidence type="ECO:0000313" key="1">
    <source>
        <dbReference type="EMBL" id="ACR71829.1"/>
    </source>
</evidence>
<evidence type="ECO:0000313" key="2">
    <source>
        <dbReference type="Proteomes" id="UP000001476"/>
    </source>
</evidence>
<dbReference type="HOGENOM" id="CLU_128625_0_0_9"/>
<keyword evidence="2" id="KW-1185">Reference proteome</keyword>
<dbReference type="RefSeq" id="WP_012739065.1">
    <property type="nucleotide sequence ID" value="NC_012778.1"/>
</dbReference>
<dbReference type="GeneID" id="41355559"/>
<name>C4Z5H0_LACE2</name>
<organism evidence="1 2">
    <name type="scientific">Lachnospira eligens (strain ATCC 27750 / DSM 3376 / VPI C15-48 / C15-B4)</name>
    <name type="common">Eubacterium eligens</name>
    <dbReference type="NCBI Taxonomy" id="515620"/>
    <lineage>
        <taxon>Bacteria</taxon>
        <taxon>Bacillati</taxon>
        <taxon>Bacillota</taxon>
        <taxon>Clostridia</taxon>
        <taxon>Lachnospirales</taxon>
        <taxon>Lachnospiraceae</taxon>
        <taxon>Lachnospira</taxon>
    </lineage>
</organism>
<evidence type="ECO:0008006" key="3">
    <source>
        <dbReference type="Google" id="ProtNLM"/>
    </source>
</evidence>
<dbReference type="EMBL" id="CP001104">
    <property type="protein sequence ID" value="ACR71829.1"/>
    <property type="molecule type" value="Genomic_DNA"/>
</dbReference>
<dbReference type="KEGG" id="eel:EUBELI_00821"/>
<dbReference type="eggNOG" id="ENOG50317YZ">
    <property type="taxonomic scope" value="Bacteria"/>
</dbReference>
<protein>
    <recommendedName>
        <fullName evidence="3">Flagellar protein FliL</fullName>
    </recommendedName>
</protein>
<reference evidence="1 2" key="1">
    <citation type="journal article" date="2009" name="Proc. Natl. Acad. Sci. U.S.A.">
        <title>Characterizing a model human gut microbiota composed of members of its two dominant bacterial phyla.</title>
        <authorList>
            <person name="Mahowald M.A."/>
            <person name="Rey F.E."/>
            <person name="Seedorf H."/>
            <person name="Turnbaugh P.J."/>
            <person name="Fulton R.S."/>
            <person name="Wollam A."/>
            <person name="Shah N."/>
            <person name="Wang C."/>
            <person name="Magrini V."/>
            <person name="Wilson R.K."/>
            <person name="Cantarel B.L."/>
            <person name="Coutinho P.M."/>
            <person name="Henrissat B."/>
            <person name="Crock L.W."/>
            <person name="Russell A."/>
            <person name="Verberkmoes N.C."/>
            <person name="Hettich R.L."/>
            <person name="Gordon J.I."/>
        </authorList>
    </citation>
    <scope>NUCLEOTIDE SEQUENCE [LARGE SCALE GENOMIC DNA]</scope>
    <source>
        <strain evidence="2">ATCC 27750 / DSM 3376 / VPI C15-48 / C15-B4</strain>
    </source>
</reference>
<proteinExistence type="predicted"/>
<gene>
    <name evidence="1" type="ordered locus">EUBELI_00821</name>
</gene>
<sequence length="174" mass="18817">MKKSMLNVITLALVLVNLILTVLLTFSLVSTNKKTNSLITKVAQIIDLDAGGGLTNNTSGSGSTGIENIKYVDVKNNDSTDIIVSFVDNGKTRYAVLTVSLGLNSKAKDYSTVSTSIDNGMKVIVNKVTNEANKYTYSTISANKTAIETNLLKEMQELFKTETIQSVLVNMVIQ</sequence>
<dbReference type="STRING" id="515620.EUBELI_00821"/>
<dbReference type="Proteomes" id="UP000001476">
    <property type="component" value="Chromosome"/>
</dbReference>
<dbReference type="AlphaFoldDB" id="C4Z5H0"/>